<gene>
    <name evidence="3" type="ORF">DSM104440_02626</name>
</gene>
<dbReference type="PANTHER" id="PTHR38731">
    <property type="entry name" value="LIPL45-RELATED LIPOPROTEIN-RELATED"/>
    <property type="match status" value="1"/>
</dbReference>
<dbReference type="EMBL" id="CP053073">
    <property type="protein sequence ID" value="QJR15800.1"/>
    <property type="molecule type" value="Genomic_DNA"/>
</dbReference>
<feature type="compositionally biased region" description="Basic and acidic residues" evidence="1">
    <location>
        <begin position="352"/>
        <end position="379"/>
    </location>
</feature>
<dbReference type="Proteomes" id="UP000503096">
    <property type="component" value="Chromosome"/>
</dbReference>
<evidence type="ECO:0008006" key="5">
    <source>
        <dbReference type="Google" id="ProtNLM"/>
    </source>
</evidence>
<feature type="region of interest" description="Disordered" evidence="1">
    <location>
        <begin position="352"/>
        <end position="380"/>
    </location>
</feature>
<evidence type="ECO:0000313" key="3">
    <source>
        <dbReference type="EMBL" id="QJR15800.1"/>
    </source>
</evidence>
<evidence type="ECO:0000256" key="1">
    <source>
        <dbReference type="SAM" id="MobiDB-lite"/>
    </source>
</evidence>
<protein>
    <recommendedName>
        <fullName evidence="5">FecR family protein</fullName>
    </recommendedName>
</protein>
<feature type="compositionally biased region" description="Low complexity" evidence="1">
    <location>
        <begin position="534"/>
        <end position="561"/>
    </location>
</feature>
<evidence type="ECO:0000313" key="4">
    <source>
        <dbReference type="Proteomes" id="UP000503096"/>
    </source>
</evidence>
<keyword evidence="4" id="KW-1185">Reference proteome</keyword>
<dbReference type="AlphaFoldDB" id="A0A6M4H885"/>
<dbReference type="InterPro" id="IPR046535">
    <property type="entry name" value="DUF6600"/>
</dbReference>
<proteinExistence type="predicted"/>
<feature type="chain" id="PRO_5026808532" description="FecR family protein" evidence="2">
    <location>
        <begin position="20"/>
        <end position="621"/>
    </location>
</feature>
<reference evidence="3 4" key="1">
    <citation type="submission" date="2020-04" db="EMBL/GenBank/DDBJ databases">
        <title>Usitatibacter rugosus gen. nov., sp. nov. and Usitatibacter palustris sp. nov., novel members of Usitatibacteraceae fam. nov. within the order Nitrosomonadales isolated from soil.</title>
        <authorList>
            <person name="Huber K.J."/>
            <person name="Neumann-Schaal M."/>
            <person name="Geppert A."/>
            <person name="Luckner M."/>
            <person name="Wanner G."/>
            <person name="Overmann J."/>
        </authorList>
    </citation>
    <scope>NUCLEOTIDE SEQUENCE [LARGE SCALE GENOMIC DNA]</scope>
    <source>
        <strain evidence="3 4">Swamp67</strain>
    </source>
</reference>
<evidence type="ECO:0000256" key="2">
    <source>
        <dbReference type="SAM" id="SignalP"/>
    </source>
</evidence>
<organism evidence="3 4">
    <name type="scientific">Usitatibacter palustris</name>
    <dbReference type="NCBI Taxonomy" id="2732487"/>
    <lineage>
        <taxon>Bacteria</taxon>
        <taxon>Pseudomonadati</taxon>
        <taxon>Pseudomonadota</taxon>
        <taxon>Betaproteobacteria</taxon>
        <taxon>Nitrosomonadales</taxon>
        <taxon>Usitatibacteraceae</taxon>
        <taxon>Usitatibacter</taxon>
    </lineage>
</organism>
<sequence>MRHFTSLLFALALPWVALAQVAEPPGRVGRVSWTQGEVALFNDPERDWEKAYINSPLTSENSLWTEAAARAEVRIGSTALRLEEYTQLDIRRLDDEQLVAHVVRGALAVRIRHFEQGERYVVSTPFARFHLLGNGRYRIDTDEVTEASRLTVFAGTAQLETSGRRIGVREGEAVFVQSDSGQFDFQRAEPSPFDDWSLGRDERVQDRETSQYVSPRMTGYEDLERFGAWSQEPDYGAVWYPSNVGVDYVPYRNGNWVYARPWGWTWVDQAPWGYAPFHYGRWAYINHRWGWCPGGYVARPVWAPALVGWVGTPGWSVSVGSAHAPVVGWYPLSPRDRYRPWYNSNPRYIDRVNNHGRPNDRERPGWRPREDDRTTRDRGTTIVLREGFVNQRPVSSSQVAVSGEIAAAQPVTSGATVLPSRREAMVRKPLHVGPAPTAAPGPVGGEAAVRPEGSRAARSPVPRSPTPPASTSITEVPAALSPTRPTTNAPNYRAPVAGTPSSPEPQARPQTKPLRAAPTPPQPGSAWPAPVQGAPAATPAPSARSRQVPQQQQPAAIQERPAPAPAPAQAPQVIEKPVARSSTPRPAPVEKPDAPDKPDKPDKPDTPAPVPVQKPMRVQQR</sequence>
<feature type="region of interest" description="Disordered" evidence="1">
    <location>
        <begin position="431"/>
        <end position="621"/>
    </location>
</feature>
<name>A0A6M4H885_9PROT</name>
<dbReference type="InParanoid" id="A0A6M4H885"/>
<dbReference type="RefSeq" id="WP_171163400.1">
    <property type="nucleotide sequence ID" value="NZ_CP053073.1"/>
</dbReference>
<keyword evidence="2" id="KW-0732">Signal</keyword>
<dbReference type="KEGG" id="upl:DSM104440_02626"/>
<dbReference type="Pfam" id="PF20245">
    <property type="entry name" value="DUF6600"/>
    <property type="match status" value="1"/>
</dbReference>
<feature type="signal peptide" evidence="2">
    <location>
        <begin position="1"/>
        <end position="19"/>
    </location>
</feature>
<feature type="compositionally biased region" description="Low complexity" evidence="1">
    <location>
        <begin position="432"/>
        <end position="451"/>
    </location>
</feature>
<feature type="compositionally biased region" description="Basic and acidic residues" evidence="1">
    <location>
        <begin position="588"/>
        <end position="605"/>
    </location>
</feature>
<accession>A0A6M4H885</accession>